<reference evidence="2" key="3">
    <citation type="submission" date="2025-09" db="UniProtKB">
        <authorList>
            <consortium name="Ensembl"/>
        </authorList>
    </citation>
    <scope>IDENTIFICATION</scope>
</reference>
<dbReference type="eggNOG" id="KOG1075">
    <property type="taxonomic scope" value="Eukaryota"/>
</dbReference>
<dbReference type="OMA" id="CIATHVP"/>
<reference evidence="3" key="1">
    <citation type="submission" date="2011-08" db="EMBL/GenBank/DDBJ databases">
        <title>The draft genome of Latimeria chalumnae.</title>
        <authorList>
            <person name="Di Palma F."/>
            <person name="Alfoldi J."/>
            <person name="Johnson J."/>
            <person name="Berlin A."/>
            <person name="Gnerre S."/>
            <person name="Jaffe D."/>
            <person name="MacCallum I."/>
            <person name="Young S."/>
            <person name="Walker B.J."/>
            <person name="Lander E."/>
            <person name="Lindblad-Toh K."/>
        </authorList>
    </citation>
    <scope>NUCLEOTIDE SEQUENCE [LARGE SCALE GENOMIC DNA]</scope>
    <source>
        <strain evidence="3">Wild caught</strain>
    </source>
</reference>
<evidence type="ECO:0000313" key="2">
    <source>
        <dbReference type="Ensembl" id="ENSLACP00000022488.1"/>
    </source>
</evidence>
<dbReference type="PANTHER" id="PTHR33332">
    <property type="entry name" value="REVERSE TRANSCRIPTASE DOMAIN-CONTAINING PROTEIN"/>
    <property type="match status" value="1"/>
</dbReference>
<organism evidence="2 3">
    <name type="scientific">Latimeria chalumnae</name>
    <name type="common">Coelacanth</name>
    <dbReference type="NCBI Taxonomy" id="7897"/>
    <lineage>
        <taxon>Eukaryota</taxon>
        <taxon>Metazoa</taxon>
        <taxon>Chordata</taxon>
        <taxon>Craniata</taxon>
        <taxon>Vertebrata</taxon>
        <taxon>Euteleostomi</taxon>
        <taxon>Coelacanthiformes</taxon>
        <taxon>Coelacanthidae</taxon>
        <taxon>Latimeria</taxon>
    </lineage>
</organism>
<dbReference type="EMBL" id="AFYH01182465">
    <property type="status" value="NOT_ANNOTATED_CDS"/>
    <property type="molecule type" value="Genomic_DNA"/>
</dbReference>
<dbReference type="PROSITE" id="PS50878">
    <property type="entry name" value="RT_POL"/>
    <property type="match status" value="1"/>
</dbReference>
<dbReference type="InParanoid" id="M3XID2"/>
<dbReference type="Pfam" id="PF00078">
    <property type="entry name" value="RVT_1"/>
    <property type="match status" value="1"/>
</dbReference>
<dbReference type="InterPro" id="IPR000477">
    <property type="entry name" value="RT_dom"/>
</dbReference>
<dbReference type="Ensembl" id="ENSLACT00000026316.1">
    <property type="protein sequence ID" value="ENSLACP00000022488.1"/>
    <property type="gene ID" value="ENSLACG00000022114.1"/>
</dbReference>
<dbReference type="SUPFAM" id="SSF56672">
    <property type="entry name" value="DNA/RNA polymerases"/>
    <property type="match status" value="1"/>
</dbReference>
<feature type="domain" description="Reverse transcriptase" evidence="1">
    <location>
        <begin position="172"/>
        <end position="438"/>
    </location>
</feature>
<evidence type="ECO:0000259" key="1">
    <source>
        <dbReference type="PROSITE" id="PS50878"/>
    </source>
</evidence>
<dbReference type="Proteomes" id="UP000008672">
    <property type="component" value="Unassembled WGS sequence"/>
</dbReference>
<keyword evidence="3" id="KW-1185">Reference proteome</keyword>
<dbReference type="AlphaFoldDB" id="M3XID2"/>
<dbReference type="HOGENOM" id="CLU_000680_20_0_1"/>
<proteinExistence type="predicted"/>
<sequence length="465" mass="51512">MKASGRGLERKWRRSGLLEDRSIFRLWLKNYHKSIRKAKSIFFASLIDAEKYRPATLFRVVNQLLNLSCLHPINTFGSQSVDSFCDYSSNKVDLIRADIASSFSNIGDDLLGRDSLNHAILWDVFSPVSVAQVERVLLGLKPTSCIFDPCPSWLFKECLGDWVPLFTLIINASLEEGYFPDALKRASVCPLLKQASLDPGELGNYRPVSNLPFLGKVIEKVVAGFLREHLDQFNFYDRFQSGFRPRHSTETALVKVVSDLLTSVDRGLAAFLVQLDLSSAFDTIDHSILLYRLEHLLGISGSVLSWFCSFLEGRSQVVQLGSSLSAPAGISCGVPQGSILSPMLFAIYLLPLGAIAERYGLGFHCYADDVQLYLAFPANSSEVPPVLEKCLVEIQSWMAGSWLKLNPRKTEIVLVGRDRVCKNLLGTLSPPSLSGVDLRVVKVTKSLGVFLDASLTLERQISSVA</sequence>
<dbReference type="Bgee" id="ENSLACG00000022114">
    <property type="expression patterns" value="Expressed in pharyngeal gill and 6 other cell types or tissues"/>
</dbReference>
<dbReference type="InterPro" id="IPR043502">
    <property type="entry name" value="DNA/RNA_pol_sf"/>
</dbReference>
<dbReference type="GeneTree" id="ENSGT01150000286909"/>
<reference evidence="2" key="2">
    <citation type="submission" date="2025-08" db="UniProtKB">
        <authorList>
            <consortium name="Ensembl"/>
        </authorList>
    </citation>
    <scope>IDENTIFICATION</scope>
</reference>
<evidence type="ECO:0000313" key="3">
    <source>
        <dbReference type="Proteomes" id="UP000008672"/>
    </source>
</evidence>
<name>M3XID2_LATCH</name>
<dbReference type="CDD" id="cd01650">
    <property type="entry name" value="RT_nLTR_like"/>
    <property type="match status" value="1"/>
</dbReference>
<accession>M3XID2</accession>
<protein>
    <recommendedName>
        <fullName evidence="1">Reverse transcriptase domain-containing protein</fullName>
    </recommendedName>
</protein>